<dbReference type="Pfam" id="PF00196">
    <property type="entry name" value="GerE"/>
    <property type="match status" value="1"/>
</dbReference>
<keyword evidence="5" id="KW-0804">Transcription</keyword>
<evidence type="ECO:0000256" key="2">
    <source>
        <dbReference type="ARBA" id="ARBA00023012"/>
    </source>
</evidence>
<evidence type="ECO:0000256" key="1">
    <source>
        <dbReference type="ARBA" id="ARBA00022553"/>
    </source>
</evidence>
<dbReference type="PRINTS" id="PR00038">
    <property type="entry name" value="HTHLUXR"/>
</dbReference>
<dbReference type="GO" id="GO:0000160">
    <property type="term" value="P:phosphorelay signal transduction system"/>
    <property type="evidence" value="ECO:0007669"/>
    <property type="project" value="UniProtKB-KW"/>
</dbReference>
<dbReference type="FunFam" id="3.40.50.2300:FF:000018">
    <property type="entry name" value="DNA-binding transcriptional regulator NtrC"/>
    <property type="match status" value="1"/>
</dbReference>
<proteinExistence type="predicted"/>
<accession>A0A6H1UKV1</accession>
<dbReference type="InterPro" id="IPR036388">
    <property type="entry name" value="WH-like_DNA-bd_sf"/>
</dbReference>
<feature type="domain" description="HTH luxR-type" evidence="7">
    <location>
        <begin position="134"/>
        <end position="199"/>
    </location>
</feature>
<evidence type="ECO:0000256" key="3">
    <source>
        <dbReference type="ARBA" id="ARBA00023015"/>
    </source>
</evidence>
<dbReference type="KEGG" id="fes:HER31_08820"/>
<evidence type="ECO:0000256" key="5">
    <source>
        <dbReference type="ARBA" id="ARBA00023163"/>
    </source>
</evidence>
<gene>
    <name evidence="9" type="ORF">HER31_08820</name>
</gene>
<dbReference type="PROSITE" id="PS00622">
    <property type="entry name" value="HTH_LUXR_1"/>
    <property type="match status" value="1"/>
</dbReference>
<dbReference type="Gene3D" id="1.10.10.10">
    <property type="entry name" value="Winged helix-like DNA-binding domain superfamily/Winged helix DNA-binding domain"/>
    <property type="match status" value="1"/>
</dbReference>
<dbReference type="InterPro" id="IPR001789">
    <property type="entry name" value="Sig_transdc_resp-reg_receiver"/>
</dbReference>
<dbReference type="InterPro" id="IPR011006">
    <property type="entry name" value="CheY-like_superfamily"/>
</dbReference>
<protein>
    <submittedName>
        <fullName evidence="9">Response regulator transcription factor</fullName>
    </submittedName>
</protein>
<dbReference type="Proteomes" id="UP000501602">
    <property type="component" value="Chromosome"/>
</dbReference>
<evidence type="ECO:0000313" key="9">
    <source>
        <dbReference type="EMBL" id="QIZ78856.1"/>
    </source>
</evidence>
<dbReference type="PROSITE" id="PS50043">
    <property type="entry name" value="HTH_LUXR_2"/>
    <property type="match status" value="1"/>
</dbReference>
<dbReference type="AlphaFoldDB" id="A0A6H1UKV1"/>
<sequence length="209" mass="22741">MMTTVYVVDDEADVRESLAWMLSGVGIEALLFESAVAFLEAIDAEATGVAILDINMPKMDGIELQAQLNQRGCLLSVIFLTGYATVPKAVQALQAGAMDFLEKPVNGDQLLALIQQGLELSGRRQQETLEVNQLAAKLTSLTERERELMMLVINGHTNKAIAAQLFIAQRTVEIHRKSLFDKMGVNNAAELALLLGRHQAVGANHGQTK</sequence>
<dbReference type="Pfam" id="PF00072">
    <property type="entry name" value="Response_reg"/>
    <property type="match status" value="1"/>
</dbReference>
<dbReference type="SUPFAM" id="SSF52172">
    <property type="entry name" value="CheY-like"/>
    <property type="match status" value="1"/>
</dbReference>
<name>A0A6H1UKV1_9GAMM</name>
<dbReference type="SMART" id="SM00421">
    <property type="entry name" value="HTH_LUXR"/>
    <property type="match status" value="1"/>
</dbReference>
<keyword evidence="1 6" id="KW-0597">Phosphoprotein</keyword>
<evidence type="ECO:0000313" key="10">
    <source>
        <dbReference type="Proteomes" id="UP000501602"/>
    </source>
</evidence>
<reference evidence="9 10" key="1">
    <citation type="submission" date="2020-04" db="EMBL/GenBank/DDBJ databases">
        <title>Ferrimonas sp. S7 isolated from sea water.</title>
        <authorList>
            <person name="Bae S.S."/>
            <person name="Baek K."/>
        </authorList>
    </citation>
    <scope>NUCLEOTIDE SEQUENCE [LARGE SCALE GENOMIC DNA]</scope>
    <source>
        <strain evidence="9 10">S7</strain>
    </source>
</reference>
<dbReference type="InterPro" id="IPR000792">
    <property type="entry name" value="Tscrpt_reg_LuxR_C"/>
</dbReference>
<dbReference type="EMBL" id="CP051180">
    <property type="protein sequence ID" value="QIZ78856.1"/>
    <property type="molecule type" value="Genomic_DNA"/>
</dbReference>
<evidence type="ECO:0000259" key="7">
    <source>
        <dbReference type="PROSITE" id="PS50043"/>
    </source>
</evidence>
<dbReference type="GO" id="GO:0006355">
    <property type="term" value="P:regulation of DNA-templated transcription"/>
    <property type="evidence" value="ECO:0007669"/>
    <property type="project" value="InterPro"/>
</dbReference>
<dbReference type="Gene3D" id="3.40.50.2300">
    <property type="match status" value="1"/>
</dbReference>
<keyword evidence="3" id="KW-0805">Transcription regulation</keyword>
<keyword evidence="10" id="KW-1185">Reference proteome</keyword>
<dbReference type="SMART" id="SM00448">
    <property type="entry name" value="REC"/>
    <property type="match status" value="1"/>
</dbReference>
<dbReference type="PROSITE" id="PS50110">
    <property type="entry name" value="RESPONSE_REGULATORY"/>
    <property type="match status" value="1"/>
</dbReference>
<dbReference type="GO" id="GO:0003677">
    <property type="term" value="F:DNA binding"/>
    <property type="evidence" value="ECO:0007669"/>
    <property type="project" value="UniProtKB-KW"/>
</dbReference>
<feature type="modified residue" description="4-aspartylphosphate" evidence="6">
    <location>
        <position position="53"/>
    </location>
</feature>
<dbReference type="CDD" id="cd06170">
    <property type="entry name" value="LuxR_C_like"/>
    <property type="match status" value="1"/>
</dbReference>
<evidence type="ECO:0000259" key="8">
    <source>
        <dbReference type="PROSITE" id="PS50110"/>
    </source>
</evidence>
<evidence type="ECO:0000256" key="4">
    <source>
        <dbReference type="ARBA" id="ARBA00023125"/>
    </source>
</evidence>
<dbReference type="CDD" id="cd17537">
    <property type="entry name" value="REC_FixJ"/>
    <property type="match status" value="1"/>
</dbReference>
<organism evidence="9 10">
    <name type="scientific">Ferrimonas lipolytica</name>
    <dbReference type="NCBI Taxonomy" id="2724191"/>
    <lineage>
        <taxon>Bacteria</taxon>
        <taxon>Pseudomonadati</taxon>
        <taxon>Pseudomonadota</taxon>
        <taxon>Gammaproteobacteria</taxon>
        <taxon>Alteromonadales</taxon>
        <taxon>Ferrimonadaceae</taxon>
        <taxon>Ferrimonas</taxon>
    </lineage>
</organism>
<keyword evidence="4" id="KW-0238">DNA-binding</keyword>
<dbReference type="PANTHER" id="PTHR44688:SF16">
    <property type="entry name" value="DNA-BINDING TRANSCRIPTIONAL ACTIVATOR DEVR_DOSR"/>
    <property type="match status" value="1"/>
</dbReference>
<feature type="domain" description="Response regulatory" evidence="8">
    <location>
        <begin position="4"/>
        <end position="118"/>
    </location>
</feature>
<keyword evidence="2" id="KW-0902">Two-component regulatory system</keyword>
<evidence type="ECO:0000256" key="6">
    <source>
        <dbReference type="PROSITE-ProRule" id="PRU00169"/>
    </source>
</evidence>
<dbReference type="PANTHER" id="PTHR44688">
    <property type="entry name" value="DNA-BINDING TRANSCRIPTIONAL ACTIVATOR DEVR_DOSR"/>
    <property type="match status" value="1"/>
</dbReference>